<dbReference type="InterPro" id="IPR050660">
    <property type="entry name" value="NEK_Ser/Thr_kinase"/>
</dbReference>
<evidence type="ECO:0000256" key="1">
    <source>
        <dbReference type="ARBA" id="ARBA00012513"/>
    </source>
</evidence>
<sequence length="325" mass="36973">MFGRLFSSAVHLSKAGPCVSLDEARELVPKIPSEHVKPSLDDEYEVIEVLIRPNGSIRAGISIVKHIVSGINLICKSIEPGLGICEARFHADLVCHPHIAQIHNFVAAPQVAIGNEQKHYDQLYMEYCERGTVQKVTRWYHNHDMIIPELFIWNVLESLARALCFMHLGLHTIYPSPYGLQKYHKDPTWNSIIHKDLHPGNVFLTDNPPPGMFDYYSLYPRVILGDFGCSRYFSSIQRTSLSSFEEEAWKDIEALGRVIWSMAFKISVTGLPVRGESLSRKLDERWVYSRALKQVLIACLERNESQLMSADVLLGMVVRKREGPD</sequence>
<evidence type="ECO:0000256" key="4">
    <source>
        <dbReference type="ARBA" id="ARBA00022777"/>
    </source>
</evidence>
<dbReference type="OrthoDB" id="310217at2759"/>
<dbReference type="GO" id="GO:0044732">
    <property type="term" value="C:mitotic spindle pole body"/>
    <property type="evidence" value="ECO:0007669"/>
    <property type="project" value="TreeGrafter"/>
</dbReference>
<dbReference type="GO" id="GO:0004674">
    <property type="term" value="F:protein serine/threonine kinase activity"/>
    <property type="evidence" value="ECO:0007669"/>
    <property type="project" value="UniProtKB-EC"/>
</dbReference>
<keyword evidence="3" id="KW-0547">Nucleotide-binding</keyword>
<name>A0A6A5TJ19_9PLEO</name>
<dbReference type="Gene3D" id="1.10.510.10">
    <property type="entry name" value="Transferase(Phosphotransferase) domain 1"/>
    <property type="match status" value="1"/>
</dbReference>
<evidence type="ECO:0000256" key="3">
    <source>
        <dbReference type="ARBA" id="ARBA00022741"/>
    </source>
</evidence>
<dbReference type="PROSITE" id="PS50011">
    <property type="entry name" value="PROTEIN_KINASE_DOM"/>
    <property type="match status" value="1"/>
</dbReference>
<dbReference type="SMART" id="SM00220">
    <property type="entry name" value="S_TKc"/>
    <property type="match status" value="1"/>
</dbReference>
<keyword evidence="5" id="KW-0067">ATP-binding</keyword>
<gene>
    <name evidence="7" type="ORF">CC80DRAFT_596777</name>
</gene>
<keyword evidence="2" id="KW-0808">Transferase</keyword>
<accession>A0A6A5TJ19</accession>
<keyword evidence="4" id="KW-0418">Kinase</keyword>
<dbReference type="GO" id="GO:0007059">
    <property type="term" value="P:chromosome segregation"/>
    <property type="evidence" value="ECO:0007669"/>
    <property type="project" value="TreeGrafter"/>
</dbReference>
<dbReference type="PANTHER" id="PTHR43671">
    <property type="entry name" value="SERINE/THREONINE-PROTEIN KINASE NEK"/>
    <property type="match status" value="1"/>
</dbReference>
<proteinExistence type="predicted"/>
<protein>
    <recommendedName>
        <fullName evidence="1">non-specific serine/threonine protein kinase</fullName>
        <ecNumber evidence="1">2.7.11.1</ecNumber>
    </recommendedName>
</protein>
<dbReference type="EMBL" id="ML977012">
    <property type="protein sequence ID" value="KAF1952150.1"/>
    <property type="molecule type" value="Genomic_DNA"/>
</dbReference>
<dbReference type="GO" id="GO:0005634">
    <property type="term" value="C:nucleus"/>
    <property type="evidence" value="ECO:0007669"/>
    <property type="project" value="TreeGrafter"/>
</dbReference>
<dbReference type="InterPro" id="IPR011009">
    <property type="entry name" value="Kinase-like_dom_sf"/>
</dbReference>
<dbReference type="InterPro" id="IPR000719">
    <property type="entry name" value="Prot_kinase_dom"/>
</dbReference>
<evidence type="ECO:0000313" key="7">
    <source>
        <dbReference type="EMBL" id="KAF1952150.1"/>
    </source>
</evidence>
<keyword evidence="8" id="KW-1185">Reference proteome</keyword>
<feature type="domain" description="Protein kinase" evidence="6">
    <location>
        <begin position="1"/>
        <end position="325"/>
    </location>
</feature>
<dbReference type="GO" id="GO:0005737">
    <property type="term" value="C:cytoplasm"/>
    <property type="evidence" value="ECO:0007669"/>
    <property type="project" value="TreeGrafter"/>
</dbReference>
<dbReference type="SUPFAM" id="SSF56112">
    <property type="entry name" value="Protein kinase-like (PK-like)"/>
    <property type="match status" value="1"/>
</dbReference>
<reference evidence="7" key="1">
    <citation type="journal article" date="2020" name="Stud. Mycol.">
        <title>101 Dothideomycetes genomes: a test case for predicting lifestyles and emergence of pathogens.</title>
        <authorList>
            <person name="Haridas S."/>
            <person name="Albert R."/>
            <person name="Binder M."/>
            <person name="Bloem J."/>
            <person name="Labutti K."/>
            <person name="Salamov A."/>
            <person name="Andreopoulos B."/>
            <person name="Baker S."/>
            <person name="Barry K."/>
            <person name="Bills G."/>
            <person name="Bluhm B."/>
            <person name="Cannon C."/>
            <person name="Castanera R."/>
            <person name="Culley D."/>
            <person name="Daum C."/>
            <person name="Ezra D."/>
            <person name="Gonzalez J."/>
            <person name="Henrissat B."/>
            <person name="Kuo A."/>
            <person name="Liang C."/>
            <person name="Lipzen A."/>
            <person name="Lutzoni F."/>
            <person name="Magnuson J."/>
            <person name="Mondo S."/>
            <person name="Nolan M."/>
            <person name="Ohm R."/>
            <person name="Pangilinan J."/>
            <person name="Park H.-J."/>
            <person name="Ramirez L."/>
            <person name="Alfaro M."/>
            <person name="Sun H."/>
            <person name="Tritt A."/>
            <person name="Yoshinaga Y."/>
            <person name="Zwiers L.-H."/>
            <person name="Turgeon B."/>
            <person name="Goodwin S."/>
            <person name="Spatafora J."/>
            <person name="Crous P."/>
            <person name="Grigoriev I."/>
        </authorList>
    </citation>
    <scope>NUCLEOTIDE SEQUENCE</scope>
    <source>
        <strain evidence="7">CBS 675.92</strain>
    </source>
</reference>
<organism evidence="7 8">
    <name type="scientific">Byssothecium circinans</name>
    <dbReference type="NCBI Taxonomy" id="147558"/>
    <lineage>
        <taxon>Eukaryota</taxon>
        <taxon>Fungi</taxon>
        <taxon>Dikarya</taxon>
        <taxon>Ascomycota</taxon>
        <taxon>Pezizomycotina</taxon>
        <taxon>Dothideomycetes</taxon>
        <taxon>Pleosporomycetidae</taxon>
        <taxon>Pleosporales</taxon>
        <taxon>Massarineae</taxon>
        <taxon>Massarinaceae</taxon>
        <taxon>Byssothecium</taxon>
    </lineage>
</organism>
<evidence type="ECO:0000256" key="5">
    <source>
        <dbReference type="ARBA" id="ARBA00022840"/>
    </source>
</evidence>
<dbReference type="GO" id="GO:0005524">
    <property type="term" value="F:ATP binding"/>
    <property type="evidence" value="ECO:0007669"/>
    <property type="project" value="UniProtKB-KW"/>
</dbReference>
<evidence type="ECO:0000259" key="6">
    <source>
        <dbReference type="PROSITE" id="PS50011"/>
    </source>
</evidence>
<evidence type="ECO:0000313" key="8">
    <source>
        <dbReference type="Proteomes" id="UP000800035"/>
    </source>
</evidence>
<dbReference type="PANTHER" id="PTHR43671:SF13">
    <property type="entry name" value="SERINE_THREONINE-PROTEIN KINASE NEK2"/>
    <property type="match status" value="1"/>
</dbReference>
<dbReference type="AlphaFoldDB" id="A0A6A5TJ19"/>
<dbReference type="EC" id="2.7.11.1" evidence="1"/>
<dbReference type="Proteomes" id="UP000800035">
    <property type="component" value="Unassembled WGS sequence"/>
</dbReference>
<evidence type="ECO:0000256" key="2">
    <source>
        <dbReference type="ARBA" id="ARBA00022679"/>
    </source>
</evidence>